<keyword evidence="4 8" id="KW-0812">Transmembrane</keyword>
<sequence>MELRILAALLFGAFISCVTAISAQGSRLLVVLEDEAEKSKYGQFWLDLEERGFQLTYRTPKDPSLSLFQHGVPAYSHLLLLPPGKSTKGLGPNLTPNLVADFLNAGSNVMLALSGEQSVPSAIGSLVAELDVTLSPDRNSMVVDHFNYDTKSAKESHDVLVLSGNDVSSKKSGVADFFSVDGLLAFPHAVGAALGNASPLLSSIIKAPATAYPYNPKEEAEGVEDVFATGEQLSLVTAFQARNSARFTILGSAEALEDSWFDATVQLPTPGAKASKTANKPFAQKLTGWAFKELGVIRSNAVTHHLSPSDPDAAKHPGPNTTALGVPLDVNPHMYRIKNQVDYSIALSIWSPATGDWKPFSPPETDAVQLEFSMLSPFHRLNLAPSHTDASATFFTTSFTIPDPHGIFNFFVEYRRPYLTNIEEKRTVTIRHFAHDEYPRSFVITAAYPWISGIWMTVAGFVGFVALWLYSKPAAAAGAGGEKKEKEGRN</sequence>
<keyword evidence="5 8" id="KW-0256">Endoplasmic reticulum</keyword>
<evidence type="ECO:0000256" key="5">
    <source>
        <dbReference type="ARBA" id="ARBA00022824"/>
    </source>
</evidence>
<dbReference type="PANTHER" id="PTHR10830">
    <property type="entry name" value="DOLICHYL-DIPHOSPHOOLIGOSACCHARIDE--PROTEIN GLYCOSYLTRANSFERASE 48 KDA SUBUNIT"/>
    <property type="match status" value="1"/>
</dbReference>
<feature type="domain" description="OST48 N-terminal" evidence="9">
    <location>
        <begin position="27"/>
        <end position="290"/>
    </location>
</feature>
<evidence type="ECO:0000256" key="1">
    <source>
        <dbReference type="ARBA" id="ARBA00004479"/>
    </source>
</evidence>
<name>A0A1Z5TP07_HORWE</name>
<dbReference type="UniPathway" id="UPA00378"/>
<comment type="subcellular location">
    <subcellularLocation>
        <location evidence="8">Endoplasmic reticulum membrane</location>
        <topology evidence="8">Single-pass type I membrane protein</topology>
    </subcellularLocation>
    <subcellularLocation>
        <location evidence="1">Membrane</location>
        <topology evidence="1">Single-pass type I membrane protein</topology>
    </subcellularLocation>
</comment>
<comment type="subunit">
    <text evidence="8">Component of the oligosaccharyltransferase (OST) complex.</text>
</comment>
<evidence type="ECO:0000259" key="9">
    <source>
        <dbReference type="Pfam" id="PF03345"/>
    </source>
</evidence>
<evidence type="ECO:0000256" key="6">
    <source>
        <dbReference type="ARBA" id="ARBA00022989"/>
    </source>
</evidence>
<organism evidence="11 12">
    <name type="scientific">Hortaea werneckii EXF-2000</name>
    <dbReference type="NCBI Taxonomy" id="1157616"/>
    <lineage>
        <taxon>Eukaryota</taxon>
        <taxon>Fungi</taxon>
        <taxon>Dikarya</taxon>
        <taxon>Ascomycota</taxon>
        <taxon>Pezizomycotina</taxon>
        <taxon>Dothideomycetes</taxon>
        <taxon>Dothideomycetidae</taxon>
        <taxon>Mycosphaerellales</taxon>
        <taxon>Teratosphaeriaceae</taxon>
        <taxon>Hortaea</taxon>
    </lineage>
</organism>
<dbReference type="InterPro" id="IPR055459">
    <property type="entry name" value="OST48_MD"/>
</dbReference>
<dbReference type="Pfam" id="PF23358">
    <property type="entry name" value="OST48_MD"/>
    <property type="match status" value="1"/>
</dbReference>
<comment type="similarity">
    <text evidence="3 8">Belongs to the DDOST 48 kDa subunit family.</text>
</comment>
<keyword evidence="7 8" id="KW-0472">Membrane</keyword>
<protein>
    <recommendedName>
        <fullName evidence="8">Dolichyl-diphosphooligosaccharide--protein glycosyltransferase subunit WBP1</fullName>
        <shortName evidence="8">Oligosaccharyl transferase subunit WBP1</shortName>
    </recommendedName>
</protein>
<keyword evidence="8" id="KW-0732">Signal</keyword>
<dbReference type="FunCoup" id="A0A1Z5TP07">
    <property type="interactions" value="1793"/>
</dbReference>
<dbReference type="PROSITE" id="PS51257">
    <property type="entry name" value="PROKAR_LIPOPROTEIN"/>
    <property type="match status" value="1"/>
</dbReference>
<reference evidence="11 12" key="1">
    <citation type="submission" date="2017-01" db="EMBL/GenBank/DDBJ databases">
        <title>The recent genome duplication of the halophilic yeast Hortaea werneckii: insights from long-read sequencing.</title>
        <authorList>
            <person name="Sinha S."/>
            <person name="Flibotte S."/>
            <person name="Neira M."/>
            <person name="Lenassi M."/>
            <person name="Gostincar C."/>
            <person name="Stajich J.E."/>
            <person name="Nislow C.E."/>
        </authorList>
    </citation>
    <scope>NUCLEOTIDE SEQUENCE [LARGE SCALE GENOMIC DNA]</scope>
    <source>
        <strain evidence="11 12">EXF-2000</strain>
    </source>
</reference>
<evidence type="ECO:0000259" key="10">
    <source>
        <dbReference type="Pfam" id="PF23358"/>
    </source>
</evidence>
<feature type="domain" description="OST48 middle" evidence="10">
    <location>
        <begin position="331"/>
        <end position="472"/>
    </location>
</feature>
<evidence type="ECO:0000256" key="3">
    <source>
        <dbReference type="ARBA" id="ARBA00008743"/>
    </source>
</evidence>
<evidence type="ECO:0000313" key="11">
    <source>
        <dbReference type="EMBL" id="OTA37651.1"/>
    </source>
</evidence>
<keyword evidence="6 8" id="KW-1133">Transmembrane helix</keyword>
<dbReference type="PANTHER" id="PTHR10830:SF0">
    <property type="entry name" value="DOLICHYL-DIPHOSPHOOLIGOSACCHARIDE--PROTEIN GLYCOSYLTRANSFERASE 48 KDA SUBUNIT"/>
    <property type="match status" value="1"/>
</dbReference>
<dbReference type="InParanoid" id="A0A1Z5TP07"/>
<comment type="caution">
    <text evidence="11">The sequence shown here is derived from an EMBL/GenBank/DDBJ whole genome shotgun (WGS) entry which is preliminary data.</text>
</comment>
<dbReference type="InterPro" id="IPR005013">
    <property type="entry name" value="DDOST_48_kDa_subunit"/>
</dbReference>
<dbReference type="Pfam" id="PF03345">
    <property type="entry name" value="OST48_N"/>
    <property type="match status" value="1"/>
</dbReference>
<dbReference type="STRING" id="1157616.A0A1Z5TP07"/>
<evidence type="ECO:0000256" key="2">
    <source>
        <dbReference type="ARBA" id="ARBA00004922"/>
    </source>
</evidence>
<dbReference type="VEuPathDB" id="FungiDB:BTJ68_04437"/>
<dbReference type="InterPro" id="IPR055457">
    <property type="entry name" value="OST48_N"/>
</dbReference>
<dbReference type="OrthoDB" id="29105at2759"/>
<dbReference type="GO" id="GO:0008250">
    <property type="term" value="C:oligosaccharyltransferase complex"/>
    <property type="evidence" value="ECO:0007669"/>
    <property type="project" value="TreeGrafter"/>
</dbReference>
<dbReference type="EMBL" id="MUNK01000018">
    <property type="protein sequence ID" value="OTA37651.1"/>
    <property type="molecule type" value="Genomic_DNA"/>
</dbReference>
<evidence type="ECO:0000256" key="4">
    <source>
        <dbReference type="ARBA" id="ARBA00022692"/>
    </source>
</evidence>
<feature type="signal peptide" evidence="8">
    <location>
        <begin position="1"/>
        <end position="20"/>
    </location>
</feature>
<feature type="chain" id="PRO_5011828744" description="Dolichyl-diphosphooligosaccharide--protein glycosyltransferase subunit WBP1" evidence="8">
    <location>
        <begin position="21"/>
        <end position="490"/>
    </location>
</feature>
<keyword evidence="12" id="KW-1185">Reference proteome</keyword>
<dbReference type="AlphaFoldDB" id="A0A1Z5TP07"/>
<dbReference type="Proteomes" id="UP000194280">
    <property type="component" value="Unassembled WGS sequence"/>
</dbReference>
<comment type="function">
    <text evidence="8">Subunit of the oligosaccharyl transferase (OST) complex that catalyzes the initial transfer of a defined glycan (Glc(3)Man(9)GlcNAc(2) in eukaryotes) from the lipid carrier dolichol-pyrophosphate to an asparagine residue within an Asn-X-Ser/Thr consensus motif in nascent polypeptide chains, the first step in protein N-glycosylation. N-glycosylation occurs cotranslationally and the complex associates with the Sec61 complex at the channel-forming translocon complex that mediates protein translocation across the endoplasmic reticulum (ER).</text>
</comment>
<evidence type="ECO:0000256" key="7">
    <source>
        <dbReference type="ARBA" id="ARBA00023136"/>
    </source>
</evidence>
<gene>
    <name evidence="11" type="ORF">BTJ68_04437</name>
</gene>
<dbReference type="GO" id="GO:0018279">
    <property type="term" value="P:protein N-linked glycosylation via asparagine"/>
    <property type="evidence" value="ECO:0007669"/>
    <property type="project" value="UniProtKB-UniRule"/>
</dbReference>
<evidence type="ECO:0000313" key="12">
    <source>
        <dbReference type="Proteomes" id="UP000194280"/>
    </source>
</evidence>
<evidence type="ECO:0000256" key="8">
    <source>
        <dbReference type="RuleBase" id="RU361142"/>
    </source>
</evidence>
<feature type="transmembrane region" description="Helical" evidence="8">
    <location>
        <begin position="447"/>
        <end position="470"/>
    </location>
</feature>
<proteinExistence type="inferred from homology"/>
<accession>A0A1Z5TP07</accession>
<comment type="pathway">
    <text evidence="2 8">Protein modification; protein glycosylation.</text>
</comment>